<dbReference type="Proteomes" id="UP000483820">
    <property type="component" value="Chromosome I"/>
</dbReference>
<reference evidence="2 3" key="1">
    <citation type="submission" date="2019-12" db="EMBL/GenBank/DDBJ databases">
        <title>Chromosome-level assembly of the Caenorhabditis remanei genome.</title>
        <authorList>
            <person name="Teterina A.A."/>
            <person name="Willis J.H."/>
            <person name="Phillips P.C."/>
        </authorList>
    </citation>
    <scope>NUCLEOTIDE SEQUENCE [LARGE SCALE GENOMIC DNA]</scope>
    <source>
        <strain evidence="2 3">PX506</strain>
        <tissue evidence="2">Whole organism</tissue>
    </source>
</reference>
<feature type="transmembrane region" description="Helical" evidence="1">
    <location>
        <begin position="7"/>
        <end position="38"/>
    </location>
</feature>
<proteinExistence type="predicted"/>
<organism evidence="2 3">
    <name type="scientific">Caenorhabditis remanei</name>
    <name type="common">Caenorhabditis vulgaris</name>
    <dbReference type="NCBI Taxonomy" id="31234"/>
    <lineage>
        <taxon>Eukaryota</taxon>
        <taxon>Metazoa</taxon>
        <taxon>Ecdysozoa</taxon>
        <taxon>Nematoda</taxon>
        <taxon>Chromadorea</taxon>
        <taxon>Rhabditida</taxon>
        <taxon>Rhabditina</taxon>
        <taxon>Rhabditomorpha</taxon>
        <taxon>Rhabditoidea</taxon>
        <taxon>Rhabditidae</taxon>
        <taxon>Peloderinae</taxon>
        <taxon>Caenorhabditis</taxon>
    </lineage>
</organism>
<dbReference type="PANTHER" id="PTHR22941:SF2">
    <property type="entry name" value="SERPENTINE RECEPTOR, CLASS H-RELATED"/>
    <property type="match status" value="1"/>
</dbReference>
<dbReference type="AlphaFoldDB" id="A0A6A5HRI5"/>
<dbReference type="InterPro" id="IPR019422">
    <property type="entry name" value="7TM_GPCR_serpentine_rcpt_Srh"/>
</dbReference>
<feature type="transmembrane region" description="Helical" evidence="1">
    <location>
        <begin position="95"/>
        <end position="113"/>
    </location>
</feature>
<evidence type="ECO:0000313" key="3">
    <source>
        <dbReference type="Proteomes" id="UP000483820"/>
    </source>
</evidence>
<dbReference type="CTD" id="9803251"/>
<gene>
    <name evidence="2" type="ORF">GCK72_000164</name>
</gene>
<feature type="transmembrane region" description="Helical" evidence="1">
    <location>
        <begin position="50"/>
        <end position="74"/>
    </location>
</feature>
<evidence type="ECO:0000256" key="1">
    <source>
        <dbReference type="SAM" id="Phobius"/>
    </source>
</evidence>
<comment type="caution">
    <text evidence="2">The sequence shown here is derived from an EMBL/GenBank/DDBJ whole genome shotgun (WGS) entry which is preliminary data.</text>
</comment>
<sequence length="243" mass="28527">MKEVKWYLVNLHITIILFDYTVGLLTMPFVLLPAFAWYTLGLLQYYGISLIGQAILFLGLCGFMITAIIVLFESRFFIVCEFRGKHYWSMIRRKWIAFLYVIVILYFVPFKYLCPDQEPAKQRLFERLPCLPSYIYNAPIFVLVEDLTYHLGVIIVWISVCFIGLIFQLIYIHWNTVQQLKTQRMSRKTYLMQRNFFFALVIQLAIPLCTIIGPALAALFSIIVLTYRVRTPSQMSLARTGKR</sequence>
<dbReference type="Pfam" id="PF10318">
    <property type="entry name" value="7TM_GPCR_Srh"/>
    <property type="match status" value="1"/>
</dbReference>
<keyword evidence="1" id="KW-0812">Transmembrane</keyword>
<dbReference type="GeneID" id="9803251"/>
<keyword evidence="1" id="KW-0472">Membrane</keyword>
<dbReference type="EMBL" id="WUAV01000001">
    <property type="protein sequence ID" value="KAF1768352.1"/>
    <property type="molecule type" value="Genomic_DNA"/>
</dbReference>
<evidence type="ECO:0000313" key="2">
    <source>
        <dbReference type="EMBL" id="KAF1768352.1"/>
    </source>
</evidence>
<dbReference type="KEGG" id="crq:GCK72_000164"/>
<dbReference type="RefSeq" id="XP_053590954.1">
    <property type="nucleotide sequence ID" value="XM_053722309.1"/>
</dbReference>
<accession>A0A6A5HRI5</accession>
<feature type="transmembrane region" description="Helical" evidence="1">
    <location>
        <begin position="195"/>
        <end position="227"/>
    </location>
</feature>
<feature type="transmembrane region" description="Helical" evidence="1">
    <location>
        <begin position="149"/>
        <end position="174"/>
    </location>
</feature>
<protein>
    <submittedName>
        <fullName evidence="2">Uncharacterized protein</fullName>
    </submittedName>
</protein>
<dbReference type="PANTHER" id="PTHR22941">
    <property type="entry name" value="SERPENTINE RECEPTOR"/>
    <property type="match status" value="1"/>
</dbReference>
<name>A0A6A5HRI5_CAERE</name>
<dbReference type="InterPro" id="IPR053220">
    <property type="entry name" value="Nematode_rcpt-like_serp_H"/>
</dbReference>
<keyword evidence="1" id="KW-1133">Transmembrane helix</keyword>